<dbReference type="PANTHER" id="PTHR19237">
    <property type="entry name" value="NUCLEOBINDIN"/>
    <property type="match status" value="1"/>
</dbReference>
<dbReference type="Gene3D" id="1.10.238.10">
    <property type="entry name" value="EF-hand"/>
    <property type="match status" value="1"/>
</dbReference>
<dbReference type="Proteomes" id="UP000053617">
    <property type="component" value="Unassembled WGS sequence"/>
</dbReference>
<proteinExistence type="predicted"/>
<dbReference type="HOGENOM" id="CLU_096561_0_0_1"/>
<keyword evidence="1 2" id="KW-0732">Signal</keyword>
<dbReference type="PANTHER" id="PTHR19237:SF20">
    <property type="entry name" value="NUCLEOBINDIN 1"/>
    <property type="match status" value="1"/>
</dbReference>
<feature type="signal peptide" evidence="2">
    <location>
        <begin position="1"/>
        <end position="21"/>
    </location>
</feature>
<dbReference type="GeneID" id="25293352"/>
<evidence type="ECO:0000313" key="4">
    <source>
        <dbReference type="EMBL" id="KIX04413.1"/>
    </source>
</evidence>
<dbReference type="SUPFAM" id="SSF47473">
    <property type="entry name" value="EF-hand"/>
    <property type="match status" value="1"/>
</dbReference>
<dbReference type="VEuPathDB" id="FungiDB:Z518_05281"/>
<evidence type="ECO:0000259" key="3">
    <source>
        <dbReference type="PROSITE" id="PS50222"/>
    </source>
</evidence>
<dbReference type="GO" id="GO:0005793">
    <property type="term" value="C:endoplasmic reticulum-Golgi intermediate compartment"/>
    <property type="evidence" value="ECO:0007669"/>
    <property type="project" value="TreeGrafter"/>
</dbReference>
<dbReference type="InterPro" id="IPR040250">
    <property type="entry name" value="Nucleobindin"/>
</dbReference>
<sequence>MKPRDVLVASATLLSIGSAHGSPPQEEIANPADDWALYHMQEEHHISNFDPTSFFSLHDFNNDGIWTPDEVRRTYGLDDESLQSTPPEVKDKAVRDVFSIFDPASSGAITKDQWLDGIRVGHTLPDFGLGPGHHGDDEYEYEIHHFEKYHDENTKEEDLIHPEDIEHFRKHDLMEDEAERVLREQQLSIVEKNIPVKFRRQS</sequence>
<dbReference type="OrthoDB" id="289247at2759"/>
<reference evidence="4 5" key="1">
    <citation type="submission" date="2015-01" db="EMBL/GenBank/DDBJ databases">
        <title>The Genome Sequence of Rhinocladiella mackenzie CBS 650.93.</title>
        <authorList>
            <consortium name="The Broad Institute Genomics Platform"/>
            <person name="Cuomo C."/>
            <person name="de Hoog S."/>
            <person name="Gorbushina A."/>
            <person name="Stielow B."/>
            <person name="Teixiera M."/>
            <person name="Abouelleil A."/>
            <person name="Chapman S.B."/>
            <person name="Priest M."/>
            <person name="Young S.K."/>
            <person name="Wortman J."/>
            <person name="Nusbaum C."/>
            <person name="Birren B."/>
        </authorList>
    </citation>
    <scope>NUCLEOTIDE SEQUENCE [LARGE SCALE GENOMIC DNA]</scope>
    <source>
        <strain evidence="4 5">CBS 650.93</strain>
    </source>
</reference>
<protein>
    <recommendedName>
        <fullName evidence="3">EF-hand domain-containing protein</fullName>
    </recommendedName>
</protein>
<evidence type="ECO:0000256" key="1">
    <source>
        <dbReference type="ARBA" id="ARBA00022729"/>
    </source>
</evidence>
<dbReference type="InterPro" id="IPR011992">
    <property type="entry name" value="EF-hand-dom_pair"/>
</dbReference>
<gene>
    <name evidence="4" type="ORF">Z518_05281</name>
</gene>
<dbReference type="InterPro" id="IPR002048">
    <property type="entry name" value="EF_hand_dom"/>
</dbReference>
<dbReference type="AlphaFoldDB" id="A0A0D2H1V3"/>
<feature type="chain" id="PRO_5002243347" description="EF-hand domain-containing protein" evidence="2">
    <location>
        <begin position="22"/>
        <end position="202"/>
    </location>
</feature>
<evidence type="ECO:0000256" key="2">
    <source>
        <dbReference type="SAM" id="SignalP"/>
    </source>
</evidence>
<accession>A0A0D2H1V3</accession>
<feature type="domain" description="EF-hand" evidence="3">
    <location>
        <begin position="89"/>
        <end position="124"/>
    </location>
</feature>
<dbReference type="RefSeq" id="XP_013271549.1">
    <property type="nucleotide sequence ID" value="XM_013416095.1"/>
</dbReference>
<name>A0A0D2H1V3_9EURO</name>
<evidence type="ECO:0000313" key="5">
    <source>
        <dbReference type="Proteomes" id="UP000053617"/>
    </source>
</evidence>
<dbReference type="GO" id="GO:0005509">
    <property type="term" value="F:calcium ion binding"/>
    <property type="evidence" value="ECO:0007669"/>
    <property type="project" value="InterPro"/>
</dbReference>
<dbReference type="PROSITE" id="PS50222">
    <property type="entry name" value="EF_HAND_2"/>
    <property type="match status" value="1"/>
</dbReference>
<organism evidence="4 5">
    <name type="scientific">Rhinocladiella mackenziei CBS 650.93</name>
    <dbReference type="NCBI Taxonomy" id="1442369"/>
    <lineage>
        <taxon>Eukaryota</taxon>
        <taxon>Fungi</taxon>
        <taxon>Dikarya</taxon>
        <taxon>Ascomycota</taxon>
        <taxon>Pezizomycotina</taxon>
        <taxon>Eurotiomycetes</taxon>
        <taxon>Chaetothyriomycetidae</taxon>
        <taxon>Chaetothyriales</taxon>
        <taxon>Herpotrichiellaceae</taxon>
        <taxon>Rhinocladiella</taxon>
    </lineage>
</organism>
<dbReference type="EMBL" id="KN847478">
    <property type="protein sequence ID" value="KIX04413.1"/>
    <property type="molecule type" value="Genomic_DNA"/>
</dbReference>
<keyword evidence="5" id="KW-1185">Reference proteome</keyword>